<accession>A0A438C547</accession>
<reference evidence="1 2" key="1">
    <citation type="journal article" date="2018" name="PLoS Genet.">
        <title>Population sequencing reveals clonal diversity and ancestral inbreeding in the grapevine cultivar Chardonnay.</title>
        <authorList>
            <person name="Roach M.J."/>
            <person name="Johnson D.L."/>
            <person name="Bohlmann J."/>
            <person name="van Vuuren H.J."/>
            <person name="Jones S.J."/>
            <person name="Pretorius I.S."/>
            <person name="Schmidt S.A."/>
            <person name="Borneman A.R."/>
        </authorList>
    </citation>
    <scope>NUCLEOTIDE SEQUENCE [LARGE SCALE GENOMIC DNA]</scope>
    <source>
        <strain evidence="2">cv. Chardonnay</strain>
        <tissue evidence="1">Leaf</tissue>
    </source>
</reference>
<proteinExistence type="predicted"/>
<gene>
    <name evidence="1" type="ORF">CK203_112304</name>
</gene>
<sequence>MTAKFYGPNWRLFRQQLHLAPNCDSSRPNSVAENDGFKRLSAYGFLMRTAHGGGCQQIKKSNYFSFARLSFVFWKDSKGLELDNVSGSLVKRMSSSTGQKMGTDTIGAATLSMKSERSIKDVMGISVQNLGNDSRRRGFSHSFSGNLRYPRRRCVSSCPLSMPSFPSTIREEKLATHHQVVLVRPPR</sequence>
<dbReference type="Proteomes" id="UP000288805">
    <property type="component" value="Unassembled WGS sequence"/>
</dbReference>
<evidence type="ECO:0000313" key="1">
    <source>
        <dbReference type="EMBL" id="RVW18374.1"/>
    </source>
</evidence>
<organism evidence="1 2">
    <name type="scientific">Vitis vinifera</name>
    <name type="common">Grape</name>
    <dbReference type="NCBI Taxonomy" id="29760"/>
    <lineage>
        <taxon>Eukaryota</taxon>
        <taxon>Viridiplantae</taxon>
        <taxon>Streptophyta</taxon>
        <taxon>Embryophyta</taxon>
        <taxon>Tracheophyta</taxon>
        <taxon>Spermatophyta</taxon>
        <taxon>Magnoliopsida</taxon>
        <taxon>eudicotyledons</taxon>
        <taxon>Gunneridae</taxon>
        <taxon>Pentapetalae</taxon>
        <taxon>rosids</taxon>
        <taxon>Vitales</taxon>
        <taxon>Vitaceae</taxon>
        <taxon>Viteae</taxon>
        <taxon>Vitis</taxon>
    </lineage>
</organism>
<comment type="caution">
    <text evidence="1">The sequence shown here is derived from an EMBL/GenBank/DDBJ whole genome shotgun (WGS) entry which is preliminary data.</text>
</comment>
<protein>
    <submittedName>
        <fullName evidence="1">Uncharacterized protein</fullName>
    </submittedName>
</protein>
<name>A0A438C547_VITVI</name>
<dbReference type="EMBL" id="QGNW01002530">
    <property type="protein sequence ID" value="RVW18374.1"/>
    <property type="molecule type" value="Genomic_DNA"/>
</dbReference>
<evidence type="ECO:0000313" key="2">
    <source>
        <dbReference type="Proteomes" id="UP000288805"/>
    </source>
</evidence>
<dbReference type="AlphaFoldDB" id="A0A438C547"/>